<dbReference type="AlphaFoldDB" id="A0A382GBQ8"/>
<accession>A0A382GBQ8</accession>
<reference evidence="4" key="1">
    <citation type="submission" date="2018-05" db="EMBL/GenBank/DDBJ databases">
        <authorList>
            <person name="Lanie J.A."/>
            <person name="Ng W.-L."/>
            <person name="Kazmierczak K.M."/>
            <person name="Andrzejewski T.M."/>
            <person name="Davidsen T.M."/>
            <person name="Wayne K.J."/>
            <person name="Tettelin H."/>
            <person name="Glass J.I."/>
            <person name="Rusch D."/>
            <person name="Podicherti R."/>
            <person name="Tsui H.-C.T."/>
            <person name="Winkler M.E."/>
        </authorList>
    </citation>
    <scope>NUCLEOTIDE SEQUENCE</scope>
</reference>
<dbReference type="EMBL" id="UINC01054488">
    <property type="protein sequence ID" value="SVB72265.1"/>
    <property type="molecule type" value="Genomic_DNA"/>
</dbReference>
<comment type="similarity">
    <text evidence="1">Belongs to the universal ribosomal protein uS4 family.</text>
</comment>
<feature type="domain" description="Small ribosomal subunit protein uS4 N-terminal" evidence="3">
    <location>
        <begin position="3"/>
        <end position="66"/>
    </location>
</feature>
<dbReference type="SUPFAM" id="SSF55174">
    <property type="entry name" value="Alpha-L RNA-binding motif"/>
    <property type="match status" value="1"/>
</dbReference>
<dbReference type="Pfam" id="PF00163">
    <property type="entry name" value="Ribosomal_S4"/>
    <property type="match status" value="1"/>
</dbReference>
<evidence type="ECO:0000256" key="1">
    <source>
        <dbReference type="ARBA" id="ARBA00007465"/>
    </source>
</evidence>
<feature type="compositionally biased region" description="Basic residues" evidence="2">
    <location>
        <begin position="1"/>
        <end position="17"/>
    </location>
</feature>
<dbReference type="SMART" id="SM01390">
    <property type="entry name" value="Ribosomal_S4"/>
    <property type="match status" value="1"/>
</dbReference>
<sequence length="121" mass="13228">MERRSHKPGQHGQNLRRKTSDFGLQLAEKQKIQFNYGLRERPLSGLVKEARSSDMAAGDKLIELLERRLDNAVFRAGFGATIPTARQLFAEDALGRWYVPVGAVAAGIARETGRPGAAAAP</sequence>
<name>A0A382GBQ8_9ZZZZ</name>
<feature type="region of interest" description="Disordered" evidence="2">
    <location>
        <begin position="1"/>
        <end position="22"/>
    </location>
</feature>
<proteinExistence type="inferred from homology"/>
<evidence type="ECO:0000259" key="3">
    <source>
        <dbReference type="SMART" id="SM01390"/>
    </source>
</evidence>
<dbReference type="GO" id="GO:0019843">
    <property type="term" value="F:rRNA binding"/>
    <property type="evidence" value="ECO:0007669"/>
    <property type="project" value="InterPro"/>
</dbReference>
<dbReference type="InterPro" id="IPR001912">
    <property type="entry name" value="Ribosomal_uS4_N"/>
</dbReference>
<dbReference type="Gene3D" id="1.10.1050.10">
    <property type="entry name" value="Ribosomal Protein S4 Delta 41, Chain A, domain 1"/>
    <property type="match status" value="1"/>
</dbReference>
<evidence type="ECO:0000313" key="4">
    <source>
        <dbReference type="EMBL" id="SVB72265.1"/>
    </source>
</evidence>
<organism evidence="4">
    <name type="scientific">marine metagenome</name>
    <dbReference type="NCBI Taxonomy" id="408172"/>
    <lineage>
        <taxon>unclassified sequences</taxon>
        <taxon>metagenomes</taxon>
        <taxon>ecological metagenomes</taxon>
    </lineage>
</organism>
<evidence type="ECO:0000256" key="2">
    <source>
        <dbReference type="SAM" id="MobiDB-lite"/>
    </source>
</evidence>
<protein>
    <recommendedName>
        <fullName evidence="3">Small ribosomal subunit protein uS4 N-terminal domain-containing protein</fullName>
    </recommendedName>
</protein>
<gene>
    <name evidence="4" type="ORF">METZ01_LOCUS225119</name>
</gene>
<dbReference type="CDD" id="cd00165">
    <property type="entry name" value="S4"/>
    <property type="match status" value="1"/>
</dbReference>